<reference evidence="1" key="1">
    <citation type="submission" date="2022-09" db="EMBL/GenBank/DDBJ databases">
        <title>Actin cytoskeleton and complex cell architecture in an #Asgard archaeon.</title>
        <authorList>
            <person name="Ponce Toledo R.I."/>
            <person name="Schleper C."/>
            <person name="Rodrigues Oliveira T."/>
            <person name="Wollweber F."/>
            <person name="Xu J."/>
            <person name="Rittmann S."/>
            <person name="Klingl A."/>
            <person name="Pilhofer M."/>
        </authorList>
    </citation>
    <scope>NUCLEOTIDE SEQUENCE</scope>
    <source>
        <strain evidence="1">B-35</strain>
    </source>
</reference>
<keyword evidence="2" id="KW-1185">Reference proteome</keyword>
<dbReference type="PANTHER" id="PTHR43017">
    <property type="entry name" value="GALACTOSIDE O-ACETYLTRANSFERASE"/>
    <property type="match status" value="1"/>
</dbReference>
<proteinExistence type="predicted"/>
<dbReference type="EMBL" id="CP104013">
    <property type="protein sequence ID" value="UYP45069.1"/>
    <property type="molecule type" value="Genomic_DNA"/>
</dbReference>
<protein>
    <recommendedName>
        <fullName evidence="3">Acetyltransferase</fullName>
    </recommendedName>
</protein>
<evidence type="ECO:0000313" key="2">
    <source>
        <dbReference type="Proteomes" id="UP001208689"/>
    </source>
</evidence>
<dbReference type="PANTHER" id="PTHR43017:SF1">
    <property type="entry name" value="ACETYLTRANSFERASE YJL218W-RELATED"/>
    <property type="match status" value="1"/>
</dbReference>
<sequence length="126" mass="14259">MNKVTTGKNVLMVPNVQIYAATHSIDPHETLTGKEAVHPINIGNNVWIEGSVIICYGVSIGDNFVIGAGSVVVRNIPPMFLRQKNLVKCLKKEIKKIWNKSKQLYRLINYNLSEYLSNSQFETIWL</sequence>
<evidence type="ECO:0000313" key="1">
    <source>
        <dbReference type="EMBL" id="UYP45069.1"/>
    </source>
</evidence>
<gene>
    <name evidence="1" type="ORF">NEF87_001354</name>
</gene>
<accession>A0ABY6HNI1</accession>
<dbReference type="InterPro" id="IPR011004">
    <property type="entry name" value="Trimer_LpxA-like_sf"/>
</dbReference>
<dbReference type="Proteomes" id="UP001208689">
    <property type="component" value="Chromosome"/>
</dbReference>
<evidence type="ECO:0008006" key="3">
    <source>
        <dbReference type="Google" id="ProtNLM"/>
    </source>
</evidence>
<dbReference type="InterPro" id="IPR039369">
    <property type="entry name" value="LacA-like"/>
</dbReference>
<dbReference type="InterPro" id="IPR001451">
    <property type="entry name" value="Hexapep"/>
</dbReference>
<organism evidence="1 2">
    <name type="scientific">Candidatus Lokiarchaeum ossiferum</name>
    <dbReference type="NCBI Taxonomy" id="2951803"/>
    <lineage>
        <taxon>Archaea</taxon>
        <taxon>Promethearchaeati</taxon>
        <taxon>Promethearchaeota</taxon>
        <taxon>Promethearchaeia</taxon>
        <taxon>Promethearchaeales</taxon>
        <taxon>Promethearchaeaceae</taxon>
        <taxon>Candidatus Lokiarchaeum</taxon>
    </lineage>
</organism>
<dbReference type="SUPFAM" id="SSF51161">
    <property type="entry name" value="Trimeric LpxA-like enzymes"/>
    <property type="match status" value="1"/>
</dbReference>
<dbReference type="Gene3D" id="2.160.10.10">
    <property type="entry name" value="Hexapeptide repeat proteins"/>
    <property type="match status" value="1"/>
</dbReference>
<dbReference type="Pfam" id="PF00132">
    <property type="entry name" value="Hexapep"/>
    <property type="match status" value="1"/>
</dbReference>
<name>A0ABY6HNI1_9ARCH</name>